<keyword evidence="3" id="KW-1185">Reference proteome</keyword>
<accession>A0AAN8MGZ8</accession>
<evidence type="ECO:0000313" key="2">
    <source>
        <dbReference type="EMBL" id="KAK6317086.1"/>
    </source>
</evidence>
<dbReference type="AlphaFoldDB" id="A0AAN8MGZ8"/>
<feature type="region of interest" description="Disordered" evidence="1">
    <location>
        <begin position="96"/>
        <end position="117"/>
    </location>
</feature>
<feature type="region of interest" description="Disordered" evidence="1">
    <location>
        <begin position="58"/>
        <end position="81"/>
    </location>
</feature>
<comment type="caution">
    <text evidence="2">The sequence shown here is derived from an EMBL/GenBank/DDBJ whole genome shotgun (WGS) entry which is preliminary data.</text>
</comment>
<feature type="compositionally biased region" description="Polar residues" evidence="1">
    <location>
        <begin position="97"/>
        <end position="109"/>
    </location>
</feature>
<organism evidence="2 3">
    <name type="scientific">Coregonus suidteri</name>
    <dbReference type="NCBI Taxonomy" id="861788"/>
    <lineage>
        <taxon>Eukaryota</taxon>
        <taxon>Metazoa</taxon>
        <taxon>Chordata</taxon>
        <taxon>Craniata</taxon>
        <taxon>Vertebrata</taxon>
        <taxon>Euteleostomi</taxon>
        <taxon>Actinopterygii</taxon>
        <taxon>Neopterygii</taxon>
        <taxon>Teleostei</taxon>
        <taxon>Protacanthopterygii</taxon>
        <taxon>Salmoniformes</taxon>
        <taxon>Salmonidae</taxon>
        <taxon>Coregoninae</taxon>
        <taxon>Coregonus</taxon>
    </lineage>
</organism>
<protein>
    <submittedName>
        <fullName evidence="2">Uncharacterized protein</fullName>
    </submittedName>
</protein>
<name>A0AAN8MGZ8_9TELE</name>
<gene>
    <name evidence="2" type="ORF">J4Q44_G00124860</name>
</gene>
<feature type="compositionally biased region" description="Basic and acidic residues" evidence="1">
    <location>
        <begin position="65"/>
        <end position="79"/>
    </location>
</feature>
<proteinExistence type="predicted"/>
<reference evidence="2 3" key="1">
    <citation type="submission" date="2021-04" db="EMBL/GenBank/DDBJ databases">
        <authorList>
            <person name="De Guttry C."/>
            <person name="Zahm M."/>
            <person name="Klopp C."/>
            <person name="Cabau C."/>
            <person name="Louis A."/>
            <person name="Berthelot C."/>
            <person name="Parey E."/>
            <person name="Roest Crollius H."/>
            <person name="Montfort J."/>
            <person name="Robinson-Rechavi M."/>
            <person name="Bucao C."/>
            <person name="Bouchez O."/>
            <person name="Gislard M."/>
            <person name="Lluch J."/>
            <person name="Milhes M."/>
            <person name="Lampietro C."/>
            <person name="Lopez Roques C."/>
            <person name="Donnadieu C."/>
            <person name="Braasch I."/>
            <person name="Desvignes T."/>
            <person name="Postlethwait J."/>
            <person name="Bobe J."/>
            <person name="Wedekind C."/>
            <person name="Guiguen Y."/>
        </authorList>
    </citation>
    <scope>NUCLEOTIDE SEQUENCE [LARGE SCALE GENOMIC DNA]</scope>
    <source>
        <strain evidence="2">Cs_M1</strain>
        <tissue evidence="2">Blood</tissue>
    </source>
</reference>
<dbReference type="EMBL" id="JAGTTL010000010">
    <property type="protein sequence ID" value="KAK6317086.1"/>
    <property type="molecule type" value="Genomic_DNA"/>
</dbReference>
<sequence>MMGHVVQTKRGQRVKLTQSAPLCSAPPTPDSPSGNPGAYSATVTTVTTAQCLGFPRALRLAHPGRRQEETTQDAKKESDLSTGRWRTVMMNMIAEGETSSVVRGATTMTAPERERKA</sequence>
<dbReference type="Proteomes" id="UP001356427">
    <property type="component" value="Unassembled WGS sequence"/>
</dbReference>
<feature type="region of interest" description="Disordered" evidence="1">
    <location>
        <begin position="1"/>
        <end position="40"/>
    </location>
</feature>
<evidence type="ECO:0000313" key="3">
    <source>
        <dbReference type="Proteomes" id="UP001356427"/>
    </source>
</evidence>
<evidence type="ECO:0000256" key="1">
    <source>
        <dbReference type="SAM" id="MobiDB-lite"/>
    </source>
</evidence>